<protein>
    <submittedName>
        <fullName evidence="7">Pisatin demethylase-like protein</fullName>
    </submittedName>
</protein>
<keyword evidence="7" id="KW-0808">Transferase</keyword>
<dbReference type="Proteomes" id="UP000029964">
    <property type="component" value="Unassembled WGS sequence"/>
</dbReference>
<reference evidence="8" key="1">
    <citation type="journal article" date="2014" name="Genome Announc.">
        <title>Genome sequence and annotation of Acremonium chrysogenum, producer of the beta-lactam antibiotic cephalosporin C.</title>
        <authorList>
            <person name="Terfehr D."/>
            <person name="Dahlmann T.A."/>
            <person name="Specht T."/>
            <person name="Zadra I."/>
            <person name="Kuernsteiner H."/>
            <person name="Kueck U."/>
        </authorList>
    </citation>
    <scope>NUCLEOTIDE SEQUENCE [LARGE SCALE GENOMIC DNA]</scope>
    <source>
        <strain evidence="8">ATCC 11550 / CBS 779.69 / DSM 880 / IAM 14645 / JCM 23072 / IMI 49137</strain>
    </source>
</reference>
<accession>A0A086T8Q3</accession>
<dbReference type="GO" id="GO:0008168">
    <property type="term" value="F:methyltransferase activity"/>
    <property type="evidence" value="ECO:0007669"/>
    <property type="project" value="UniProtKB-KW"/>
</dbReference>
<dbReference type="SUPFAM" id="SSF48264">
    <property type="entry name" value="Cytochrome P450"/>
    <property type="match status" value="1"/>
</dbReference>
<evidence type="ECO:0000256" key="6">
    <source>
        <dbReference type="RuleBase" id="RU000461"/>
    </source>
</evidence>
<dbReference type="HOGENOM" id="CLU_001570_14_0_1"/>
<evidence type="ECO:0000256" key="1">
    <source>
        <dbReference type="ARBA" id="ARBA00001971"/>
    </source>
</evidence>
<dbReference type="Gene3D" id="1.10.630.10">
    <property type="entry name" value="Cytochrome P450"/>
    <property type="match status" value="1"/>
</dbReference>
<dbReference type="PRINTS" id="PR00385">
    <property type="entry name" value="P450"/>
</dbReference>
<dbReference type="Pfam" id="PF00067">
    <property type="entry name" value="p450"/>
    <property type="match status" value="1"/>
</dbReference>
<dbReference type="PRINTS" id="PR00463">
    <property type="entry name" value="EP450I"/>
</dbReference>
<dbReference type="AlphaFoldDB" id="A0A086T8Q3"/>
<dbReference type="InterPro" id="IPR050121">
    <property type="entry name" value="Cytochrome_P450_monoxygenase"/>
</dbReference>
<dbReference type="InterPro" id="IPR001128">
    <property type="entry name" value="Cyt_P450"/>
</dbReference>
<dbReference type="GO" id="GO:0016705">
    <property type="term" value="F:oxidoreductase activity, acting on paired donors, with incorporation or reduction of molecular oxygen"/>
    <property type="evidence" value="ECO:0007669"/>
    <property type="project" value="InterPro"/>
</dbReference>
<dbReference type="OrthoDB" id="3934656at2759"/>
<evidence type="ECO:0000256" key="2">
    <source>
        <dbReference type="ARBA" id="ARBA00022617"/>
    </source>
</evidence>
<organism evidence="7 8">
    <name type="scientific">Hapsidospora chrysogenum (strain ATCC 11550 / CBS 779.69 / DSM 880 / IAM 14645 / JCM 23072 / IMI 49137)</name>
    <name type="common">Acremonium chrysogenum</name>
    <dbReference type="NCBI Taxonomy" id="857340"/>
    <lineage>
        <taxon>Eukaryota</taxon>
        <taxon>Fungi</taxon>
        <taxon>Dikarya</taxon>
        <taxon>Ascomycota</taxon>
        <taxon>Pezizomycotina</taxon>
        <taxon>Sordariomycetes</taxon>
        <taxon>Hypocreomycetidae</taxon>
        <taxon>Hypocreales</taxon>
        <taxon>Bionectriaceae</taxon>
        <taxon>Hapsidospora</taxon>
    </lineage>
</organism>
<dbReference type="InterPro" id="IPR002401">
    <property type="entry name" value="Cyt_P450_E_grp-I"/>
</dbReference>
<dbReference type="InterPro" id="IPR036396">
    <property type="entry name" value="Cyt_P450_sf"/>
</dbReference>
<comment type="similarity">
    <text evidence="6">Belongs to the cytochrome P450 family.</text>
</comment>
<keyword evidence="4 5" id="KW-0408">Iron</keyword>
<dbReference type="InterPro" id="IPR017972">
    <property type="entry name" value="Cyt_P450_CS"/>
</dbReference>
<dbReference type="PANTHER" id="PTHR24305">
    <property type="entry name" value="CYTOCHROME P450"/>
    <property type="match status" value="1"/>
</dbReference>
<evidence type="ECO:0000256" key="5">
    <source>
        <dbReference type="PIRSR" id="PIRSR602401-1"/>
    </source>
</evidence>
<dbReference type="CDD" id="cd11060">
    <property type="entry name" value="CYP57A1-like"/>
    <property type="match status" value="1"/>
</dbReference>
<evidence type="ECO:0000313" key="8">
    <source>
        <dbReference type="Proteomes" id="UP000029964"/>
    </source>
</evidence>
<name>A0A086T8Q3_HAPC1</name>
<dbReference type="GO" id="GO:0032259">
    <property type="term" value="P:methylation"/>
    <property type="evidence" value="ECO:0007669"/>
    <property type="project" value="UniProtKB-KW"/>
</dbReference>
<gene>
    <name evidence="7" type="ORF">ACRE_034520</name>
</gene>
<keyword evidence="6" id="KW-0560">Oxidoreductase</keyword>
<evidence type="ECO:0000256" key="3">
    <source>
        <dbReference type="ARBA" id="ARBA00022723"/>
    </source>
</evidence>
<evidence type="ECO:0000256" key="4">
    <source>
        <dbReference type="ARBA" id="ARBA00023004"/>
    </source>
</evidence>
<keyword evidence="6" id="KW-0503">Monooxygenase</keyword>
<dbReference type="GO" id="GO:0020037">
    <property type="term" value="F:heme binding"/>
    <property type="evidence" value="ECO:0007669"/>
    <property type="project" value="InterPro"/>
</dbReference>
<evidence type="ECO:0000313" key="7">
    <source>
        <dbReference type="EMBL" id="KFH45735.1"/>
    </source>
</evidence>
<proteinExistence type="inferred from homology"/>
<keyword evidence="2 5" id="KW-0349">Heme</keyword>
<keyword evidence="8" id="KW-1185">Reference proteome</keyword>
<comment type="cofactor">
    <cofactor evidence="1 5">
        <name>heme</name>
        <dbReference type="ChEBI" id="CHEBI:30413"/>
    </cofactor>
</comment>
<sequence>MALSLSLSSIALAVVGYILYRILYQIVHYRFFHPLAAFPGPFWGSVTRLWITYHNVRGREVEACLEQHKRHGPVIRVTPTMLLISDATKLPLIYHRAADKSLHYITGSTGPTESIFNMQDHKTHARYRKIAAAPYSFSNIKRMEPLIDAQISLWISRLDELFASTGKAFDFCPWAAYMAFDVVSEVGFGAPFGFIAQGRDVGGLIKGMHDGLLPFGIMARMYPLTYWLKNTWLGKYFVATPEHDNGFGAMMRFRDALIAKRLEDMEQGRSKGRVDFLQTFLDARDEDGQPLPLDYVKAEILLVLIAGADTTGTSFKALMQNVLSNPDVYEKLMAEIDAATRAGKLSHPVPQYDEVLEHCPYYIACVHETMRLNPAAPSIFPRLVSRGGFELDGKYVPEGTEATANPYLVHRDTNIYGPDADVFRPERWLESEEKAREYVKYSMTFGYGSRACLGQYVARMEMYKAPVQLFRTFDVSKRDARPARYSVKGGVAVFRDLWVTIKKRD</sequence>
<dbReference type="GO" id="GO:0005506">
    <property type="term" value="F:iron ion binding"/>
    <property type="evidence" value="ECO:0007669"/>
    <property type="project" value="InterPro"/>
</dbReference>
<comment type="caution">
    <text evidence="7">The sequence shown here is derived from an EMBL/GenBank/DDBJ whole genome shotgun (WGS) entry which is preliminary data.</text>
</comment>
<keyword evidence="3 5" id="KW-0479">Metal-binding</keyword>
<dbReference type="GO" id="GO:0004497">
    <property type="term" value="F:monooxygenase activity"/>
    <property type="evidence" value="ECO:0007669"/>
    <property type="project" value="UniProtKB-KW"/>
</dbReference>
<dbReference type="PANTHER" id="PTHR24305:SF85">
    <property type="entry name" value="P450, PUTATIVE (EUROFUNG)-RELATED"/>
    <property type="match status" value="1"/>
</dbReference>
<dbReference type="PROSITE" id="PS00086">
    <property type="entry name" value="CYTOCHROME_P450"/>
    <property type="match status" value="1"/>
</dbReference>
<feature type="binding site" description="axial binding residue" evidence="5">
    <location>
        <position position="452"/>
    </location>
    <ligand>
        <name>heme</name>
        <dbReference type="ChEBI" id="CHEBI:30413"/>
    </ligand>
    <ligandPart>
        <name>Fe</name>
        <dbReference type="ChEBI" id="CHEBI:18248"/>
    </ligandPart>
</feature>
<keyword evidence="7" id="KW-0489">Methyltransferase</keyword>
<dbReference type="STRING" id="857340.A0A086T8Q3"/>
<dbReference type="EMBL" id="JPKY01000028">
    <property type="protein sequence ID" value="KFH45735.1"/>
    <property type="molecule type" value="Genomic_DNA"/>
</dbReference>